<dbReference type="Proteomes" id="UP000005222">
    <property type="component" value="Chromosome E"/>
</dbReference>
<reference evidence="14 15" key="1">
    <citation type="journal article" date="2012" name="G3 (Bethesda)">
        <title>Pichia sorbitophila, an interspecies yeast hybrid reveals early steps of genome resolution following polyploidization.</title>
        <authorList>
            <person name="Leh Louis V."/>
            <person name="Despons L."/>
            <person name="Friedrich A."/>
            <person name="Martin T."/>
            <person name="Durrens P."/>
            <person name="Casaregola S."/>
            <person name="Neuveglise C."/>
            <person name="Fairhead C."/>
            <person name="Marck C."/>
            <person name="Cruz J.A."/>
            <person name="Straub M.L."/>
            <person name="Kugler V."/>
            <person name="Sacerdot C."/>
            <person name="Uzunov Z."/>
            <person name="Thierry A."/>
            <person name="Weiss S."/>
            <person name="Bleykasten C."/>
            <person name="De Montigny J."/>
            <person name="Jacques N."/>
            <person name="Jung P."/>
            <person name="Lemaire M."/>
            <person name="Mallet S."/>
            <person name="Morel G."/>
            <person name="Richard G.F."/>
            <person name="Sarkar A."/>
            <person name="Savel G."/>
            <person name="Schacherer J."/>
            <person name="Seret M.L."/>
            <person name="Talla E."/>
            <person name="Samson G."/>
            <person name="Jubin C."/>
            <person name="Poulain J."/>
            <person name="Vacherie B."/>
            <person name="Barbe V."/>
            <person name="Pelletier E."/>
            <person name="Sherman D.J."/>
            <person name="Westhof E."/>
            <person name="Weissenbach J."/>
            <person name="Baret P.V."/>
            <person name="Wincker P."/>
            <person name="Gaillardin C."/>
            <person name="Dujon B."/>
            <person name="Souciet J.L."/>
        </authorList>
    </citation>
    <scope>NUCLEOTIDE SEQUENCE [LARGE SCALE GENOMIC DNA]</scope>
    <source>
        <strain evidence="15">ATCC MYA-4447 / BCRC 22081 / CBS 7064 / NBRC 10061 / NRRL Y-12695</strain>
    </source>
</reference>
<dbReference type="GO" id="GO:0008168">
    <property type="term" value="F:methyltransferase activity"/>
    <property type="evidence" value="ECO:0007669"/>
    <property type="project" value="UniProtKB-KW"/>
</dbReference>
<evidence type="ECO:0000256" key="8">
    <source>
        <dbReference type="ARBA" id="ARBA00030554"/>
    </source>
</evidence>
<evidence type="ECO:0000256" key="5">
    <source>
        <dbReference type="ARBA" id="ARBA00022679"/>
    </source>
</evidence>
<organism evidence="14 15">
    <name type="scientific">Pichia sorbitophila (strain ATCC MYA-4447 / BCRC 22081 / CBS 7064 / NBRC 10061 / NRRL Y-12695)</name>
    <name type="common">Hybrid yeast</name>
    <dbReference type="NCBI Taxonomy" id="559304"/>
    <lineage>
        <taxon>Eukaryota</taxon>
        <taxon>Fungi</taxon>
        <taxon>Dikarya</taxon>
        <taxon>Ascomycota</taxon>
        <taxon>Saccharomycotina</taxon>
        <taxon>Pichiomycetes</taxon>
        <taxon>Debaryomycetaceae</taxon>
        <taxon>Millerozyma</taxon>
    </lineage>
</organism>
<dbReference type="FunFam" id="3.30.1960.10:FF:000003">
    <property type="entry name" value="tRNA methyltransferase"/>
    <property type="match status" value="1"/>
</dbReference>
<evidence type="ECO:0000256" key="4">
    <source>
        <dbReference type="ARBA" id="ARBA00022603"/>
    </source>
</evidence>
<dbReference type="InterPro" id="IPR036602">
    <property type="entry name" value="tRNA_yW-synthesising-like_sf"/>
</dbReference>
<keyword evidence="15" id="KW-1185">Reference proteome</keyword>
<dbReference type="GO" id="GO:0032259">
    <property type="term" value="P:methylation"/>
    <property type="evidence" value="ECO:0007669"/>
    <property type="project" value="UniProtKB-KW"/>
</dbReference>
<dbReference type="eggNOG" id="KOG1228">
    <property type="taxonomic scope" value="Eukaryota"/>
</dbReference>
<dbReference type="SUPFAM" id="SSF111278">
    <property type="entry name" value="SSo0622-like"/>
    <property type="match status" value="1"/>
</dbReference>
<feature type="region of interest" description="Disordered" evidence="12">
    <location>
        <begin position="229"/>
        <end position="248"/>
    </location>
</feature>
<feature type="domain" description="tRNA wybutosine-synthesizing protein" evidence="13">
    <location>
        <begin position="9"/>
        <end position="223"/>
    </location>
</feature>
<dbReference type="Gene3D" id="3.30.1960.10">
    <property type="entry name" value="tRNA wybutosine-synthesizing-like"/>
    <property type="match status" value="1"/>
</dbReference>
<comment type="pathway">
    <text evidence="1">tRNA modification; wybutosine-tRNA(Phe) biosynthesis.</text>
</comment>
<comment type="catalytic activity">
    <reaction evidence="9">
        <text>4-demethyl-7-[(3S)-3-amino-3-carboxypropyl]wyosine(37) in tRNA(Phe) + S-adenosyl-L-methionine = 7-[(3S)-3-amino-3-carboxypropyl]wyosine(37) in tRNA(Phe) + S-adenosyl-L-homocysteine + H(+)</text>
        <dbReference type="Rhea" id="RHEA:36635"/>
        <dbReference type="Rhea" id="RHEA-COMP:10378"/>
        <dbReference type="Rhea" id="RHEA-COMP:10379"/>
        <dbReference type="ChEBI" id="CHEBI:15378"/>
        <dbReference type="ChEBI" id="CHEBI:57856"/>
        <dbReference type="ChEBI" id="CHEBI:59789"/>
        <dbReference type="ChEBI" id="CHEBI:73543"/>
        <dbReference type="ChEBI" id="CHEBI:73550"/>
        <dbReference type="EC" id="2.1.1.282"/>
    </reaction>
</comment>
<dbReference type="FunCoup" id="G8YMT7">
    <property type="interactions" value="97"/>
</dbReference>
<keyword evidence="5" id="KW-0808">Transferase</keyword>
<dbReference type="OMA" id="THRICAK"/>
<dbReference type="InterPro" id="IPR003827">
    <property type="entry name" value="tRNA_yW-synthesising"/>
</dbReference>
<dbReference type="OrthoDB" id="263283at2759"/>
<dbReference type="STRING" id="559304.G8YMT7"/>
<keyword evidence="4" id="KW-0489">Methyltransferase</keyword>
<sequence>MVNQDPFTQKKKHILDSIASTNEGTLDSSPKGSIDKACIPIIDLINSFDNMVTTSSCSGRVSVFVEGRKETDNDKIKIGAKGNEGKWLFVTHEPENLNNWFKKFQLKDQEKLGLSDVAADTRYVLYKFEPLILHVKCKDLDTAKQLYAISMACGFRESGIGSNNNVAIRCSIRLDAPIAIYNGDSDAFYKLVSTEYLKLLCKISEDRFTENFHKLSILYDSISKATFAAQPEHKETKEERRERKMKEGLLKQQLLKSESSS</sequence>
<evidence type="ECO:0000256" key="2">
    <source>
        <dbReference type="ARBA" id="ARBA00008569"/>
    </source>
</evidence>
<dbReference type="AlphaFoldDB" id="G8YMT7"/>
<dbReference type="PANTHER" id="PTHR48418:SF1">
    <property type="entry name" value="TRNA WYBUTOSINE-SYNTHESIZING PROTEIN 3"/>
    <property type="match status" value="1"/>
</dbReference>
<evidence type="ECO:0000256" key="9">
    <source>
        <dbReference type="ARBA" id="ARBA00049202"/>
    </source>
</evidence>
<dbReference type="InParanoid" id="G8YMT7"/>
<evidence type="ECO:0000313" key="15">
    <source>
        <dbReference type="Proteomes" id="UP000005222"/>
    </source>
</evidence>
<dbReference type="EC" id="2.1.1.282" evidence="3"/>
<evidence type="ECO:0000256" key="6">
    <source>
        <dbReference type="ARBA" id="ARBA00022691"/>
    </source>
</evidence>
<comment type="function">
    <text evidence="10">S-adenosyl-L-methionine-dependent methyltransferase that acts as a component of the wybutosine biosynthesis pathway. Wybutosine is a hyper modified guanosine with a tricyclic base found at the 3'-position adjacent to the anticodon of eukaryotic phenylalanine tRNA. Probably methylates N-4 position of wybutosine-86 to produce wybutosine-72.</text>
</comment>
<evidence type="ECO:0000259" key="13">
    <source>
        <dbReference type="Pfam" id="PF02676"/>
    </source>
</evidence>
<evidence type="ECO:0000313" key="14">
    <source>
        <dbReference type="EMBL" id="CCE79255.1"/>
    </source>
</evidence>
<dbReference type="PANTHER" id="PTHR48418">
    <property type="entry name" value="TRNA WYBUTOSINE-SYNTHESIZING PROTEIN 3"/>
    <property type="match status" value="1"/>
</dbReference>
<comment type="similarity">
    <text evidence="2">Belongs to the TYW3 family.</text>
</comment>
<keyword evidence="7" id="KW-0819">tRNA processing</keyword>
<dbReference type="GO" id="GO:0008033">
    <property type="term" value="P:tRNA processing"/>
    <property type="evidence" value="ECO:0007669"/>
    <property type="project" value="UniProtKB-KW"/>
</dbReference>
<evidence type="ECO:0000256" key="3">
    <source>
        <dbReference type="ARBA" id="ARBA00012750"/>
    </source>
</evidence>
<evidence type="ECO:0000256" key="12">
    <source>
        <dbReference type="SAM" id="MobiDB-lite"/>
    </source>
</evidence>
<protein>
    <recommendedName>
        <fullName evidence="11">tRNA wybutosine-synthesizing protein 3</fullName>
        <ecNumber evidence="3">2.1.1.282</ecNumber>
    </recommendedName>
    <alternativeName>
        <fullName evidence="8">tRNA(Phe) 7-((3-amino-3-carboxypropyl)-4-demethylwyosine(37)-N(4))-methyltransferase</fullName>
    </alternativeName>
</protein>
<feature type="compositionally biased region" description="Basic and acidic residues" evidence="12">
    <location>
        <begin position="231"/>
        <end position="248"/>
    </location>
</feature>
<gene>
    <name evidence="14" type="primary">Piso0_001307</name>
    <name evidence="14" type="ORF">GNLVRS01_PISO0E02204g</name>
</gene>
<evidence type="ECO:0000256" key="10">
    <source>
        <dbReference type="ARBA" id="ARBA00058049"/>
    </source>
</evidence>
<evidence type="ECO:0000256" key="11">
    <source>
        <dbReference type="ARBA" id="ARBA00069229"/>
    </source>
</evidence>
<accession>G8YMT7</accession>
<name>G8YMT7_PICSO</name>
<evidence type="ECO:0000256" key="1">
    <source>
        <dbReference type="ARBA" id="ARBA00004797"/>
    </source>
</evidence>
<dbReference type="EMBL" id="FO082055">
    <property type="protein sequence ID" value="CCE79255.1"/>
    <property type="molecule type" value="Genomic_DNA"/>
</dbReference>
<dbReference type="HOGENOM" id="CLU_047426_0_0_1"/>
<evidence type="ECO:0000256" key="7">
    <source>
        <dbReference type="ARBA" id="ARBA00022694"/>
    </source>
</evidence>
<proteinExistence type="inferred from homology"/>
<dbReference type="Pfam" id="PF02676">
    <property type="entry name" value="TYW3"/>
    <property type="match status" value="1"/>
</dbReference>
<keyword evidence="6" id="KW-0949">S-adenosyl-L-methionine</keyword>